<dbReference type="SUPFAM" id="SSF46767">
    <property type="entry name" value="Methylated DNA-protein cysteine methyltransferase, C-terminal domain"/>
    <property type="match status" value="1"/>
</dbReference>
<dbReference type="InterPro" id="IPR036388">
    <property type="entry name" value="WH-like_DNA-bd_sf"/>
</dbReference>
<feature type="domain" description="Methylated-DNA-[protein]-cysteine S-methyltransferase DNA binding" evidence="9">
    <location>
        <begin position="88"/>
        <end position="167"/>
    </location>
</feature>
<comment type="catalytic activity">
    <reaction evidence="1">
        <text>a 4-O-methyl-thymidine in DNA + L-cysteinyl-[protein] = a thymidine in DNA + S-methyl-L-cysteinyl-[protein]</text>
        <dbReference type="Rhea" id="RHEA:53428"/>
        <dbReference type="Rhea" id="RHEA-COMP:10131"/>
        <dbReference type="Rhea" id="RHEA-COMP:10132"/>
        <dbReference type="Rhea" id="RHEA-COMP:13555"/>
        <dbReference type="Rhea" id="RHEA-COMP:13556"/>
        <dbReference type="ChEBI" id="CHEBI:29950"/>
        <dbReference type="ChEBI" id="CHEBI:82612"/>
        <dbReference type="ChEBI" id="CHEBI:137386"/>
        <dbReference type="ChEBI" id="CHEBI:137387"/>
        <dbReference type="EC" id="2.1.1.63"/>
    </reaction>
</comment>
<evidence type="ECO:0000259" key="9">
    <source>
        <dbReference type="Pfam" id="PF01035"/>
    </source>
</evidence>
<dbReference type="EMBL" id="VJNC01000004">
    <property type="protein sequence ID" value="TSE22913.1"/>
    <property type="molecule type" value="Genomic_DNA"/>
</dbReference>
<dbReference type="CDD" id="cd06445">
    <property type="entry name" value="ATase"/>
    <property type="match status" value="1"/>
</dbReference>
<evidence type="ECO:0000256" key="3">
    <source>
        <dbReference type="ARBA" id="ARBA00011918"/>
    </source>
</evidence>
<keyword evidence="5 10" id="KW-0808">Transferase</keyword>
<dbReference type="PANTHER" id="PTHR10815">
    <property type="entry name" value="METHYLATED-DNA--PROTEIN-CYSTEINE METHYLTRANSFERASE"/>
    <property type="match status" value="1"/>
</dbReference>
<gene>
    <name evidence="11" type="primary">ada</name>
    <name evidence="10" type="ORF">EDC36_10361</name>
    <name evidence="11" type="ORF">Tigna_00894</name>
</gene>
<evidence type="ECO:0000313" key="13">
    <source>
        <dbReference type="Proteomes" id="UP000315577"/>
    </source>
</evidence>
<protein>
    <recommendedName>
        <fullName evidence="3">methylated-DNA--[protein]-cysteine S-methyltransferase</fullName>
        <ecNumber evidence="3">2.1.1.63</ecNumber>
    </recommendedName>
</protein>
<dbReference type="EMBL" id="SMAH01000003">
    <property type="protein sequence ID" value="TCS99004.1"/>
    <property type="molecule type" value="Genomic_DNA"/>
</dbReference>
<comment type="similarity">
    <text evidence="2">Belongs to the MGMT family.</text>
</comment>
<dbReference type="SUPFAM" id="SSF53155">
    <property type="entry name" value="Methylated DNA-protein cysteine methyltransferase domain"/>
    <property type="match status" value="1"/>
</dbReference>
<dbReference type="InterPro" id="IPR036217">
    <property type="entry name" value="MethylDNA_cys_MeTrfase_DNAb"/>
</dbReference>
<evidence type="ECO:0000256" key="8">
    <source>
        <dbReference type="ARBA" id="ARBA00049348"/>
    </source>
</evidence>
<keyword evidence="6" id="KW-0227">DNA damage</keyword>
<keyword evidence="7" id="KW-0234">DNA repair</keyword>
<evidence type="ECO:0000256" key="5">
    <source>
        <dbReference type="ARBA" id="ARBA00022679"/>
    </source>
</evidence>
<dbReference type="InterPro" id="IPR001497">
    <property type="entry name" value="MethylDNA_cys_MeTrfase_AS"/>
</dbReference>
<evidence type="ECO:0000256" key="1">
    <source>
        <dbReference type="ARBA" id="ARBA00001286"/>
    </source>
</evidence>
<evidence type="ECO:0000256" key="2">
    <source>
        <dbReference type="ARBA" id="ARBA00008711"/>
    </source>
</evidence>
<dbReference type="Gene3D" id="3.30.160.70">
    <property type="entry name" value="Methylated DNA-protein cysteine methyltransferase domain"/>
    <property type="match status" value="1"/>
</dbReference>
<dbReference type="FunFam" id="1.10.10.10:FF:000214">
    <property type="entry name" value="Methylated-DNA--protein-cysteine methyltransferase"/>
    <property type="match status" value="1"/>
</dbReference>
<dbReference type="AlphaFoldDB" id="A0A4R3LKF0"/>
<dbReference type="NCBIfam" id="TIGR00589">
    <property type="entry name" value="ogt"/>
    <property type="match status" value="1"/>
</dbReference>
<dbReference type="GO" id="GO:0006281">
    <property type="term" value="P:DNA repair"/>
    <property type="evidence" value="ECO:0007669"/>
    <property type="project" value="UniProtKB-KW"/>
</dbReference>
<keyword evidence="13" id="KW-1185">Reference proteome</keyword>
<dbReference type="InterPro" id="IPR036631">
    <property type="entry name" value="MGMT_N_sf"/>
</dbReference>
<evidence type="ECO:0000313" key="10">
    <source>
        <dbReference type="EMBL" id="TCS99004.1"/>
    </source>
</evidence>
<dbReference type="EC" id="2.1.1.63" evidence="3"/>
<keyword evidence="4 10" id="KW-0489">Methyltransferase</keyword>
<dbReference type="PROSITE" id="PS00374">
    <property type="entry name" value="MGMT"/>
    <property type="match status" value="1"/>
</dbReference>
<reference evidence="10 12" key="1">
    <citation type="submission" date="2019-03" db="EMBL/GenBank/DDBJ databases">
        <title>Genomic Encyclopedia of Type Strains, Phase IV (KMG-IV): sequencing the most valuable type-strain genomes for metagenomic binning, comparative biology and taxonomic classification.</title>
        <authorList>
            <person name="Goeker M."/>
        </authorList>
    </citation>
    <scope>NUCLEOTIDE SEQUENCE [LARGE SCALE GENOMIC DNA]</scope>
    <source>
        <strain evidence="10 12">DSM 12034</strain>
    </source>
</reference>
<evidence type="ECO:0000256" key="7">
    <source>
        <dbReference type="ARBA" id="ARBA00023204"/>
    </source>
</evidence>
<reference evidence="11 13" key="2">
    <citation type="submission" date="2019-07" db="EMBL/GenBank/DDBJ databases">
        <title>Tepidimonas ignava SPS-1037 draft genome.</title>
        <authorList>
            <person name="Da Costa M.S."/>
            <person name="Froufe H.J.C."/>
            <person name="Egas C."/>
            <person name="Albuquerque L."/>
        </authorList>
    </citation>
    <scope>NUCLEOTIDE SEQUENCE [LARGE SCALE GENOMIC DNA]</scope>
    <source>
        <strain evidence="11 13">SPS-1037</strain>
    </source>
</reference>
<comment type="caution">
    <text evidence="10">The sequence shown here is derived from an EMBL/GenBank/DDBJ whole genome shotgun (WGS) entry which is preliminary data.</text>
</comment>
<name>A0A4R3LKF0_9BURK</name>
<evidence type="ECO:0000256" key="6">
    <source>
        <dbReference type="ARBA" id="ARBA00022763"/>
    </source>
</evidence>
<comment type="catalytic activity">
    <reaction evidence="8">
        <text>a 6-O-methyl-2'-deoxyguanosine in DNA + L-cysteinyl-[protein] = S-methyl-L-cysteinyl-[protein] + a 2'-deoxyguanosine in DNA</text>
        <dbReference type="Rhea" id="RHEA:24000"/>
        <dbReference type="Rhea" id="RHEA-COMP:10131"/>
        <dbReference type="Rhea" id="RHEA-COMP:10132"/>
        <dbReference type="Rhea" id="RHEA-COMP:11367"/>
        <dbReference type="Rhea" id="RHEA-COMP:11368"/>
        <dbReference type="ChEBI" id="CHEBI:29950"/>
        <dbReference type="ChEBI" id="CHEBI:82612"/>
        <dbReference type="ChEBI" id="CHEBI:85445"/>
        <dbReference type="ChEBI" id="CHEBI:85448"/>
        <dbReference type="EC" id="2.1.1.63"/>
    </reaction>
</comment>
<sequence>MRPTLPSDLTVTTLPTPWGRALAAASAQGLHALWLGDDDAALLTLWRRAWGHPAPLGVLPTAWQAVLREVLAHPGTPCPLPLAPQGSPFQQRVWAALHTIAPGQTLSYGALAARLGMPNAARAVASACARNPLAVVIPCHRVVGADGRLSGYRWGLARKRALLQAEAASARPT</sequence>
<dbReference type="InterPro" id="IPR014048">
    <property type="entry name" value="MethylDNA_cys_MeTrfase_DNA-bd"/>
</dbReference>
<dbReference type="GO" id="GO:0003908">
    <property type="term" value="F:methylated-DNA-[protein]-cysteine S-methyltransferase activity"/>
    <property type="evidence" value="ECO:0007669"/>
    <property type="project" value="UniProtKB-EC"/>
</dbReference>
<organism evidence="10 12">
    <name type="scientific">Tepidimonas ignava</name>
    <dbReference type="NCBI Taxonomy" id="114249"/>
    <lineage>
        <taxon>Bacteria</taxon>
        <taxon>Pseudomonadati</taxon>
        <taxon>Pseudomonadota</taxon>
        <taxon>Betaproteobacteria</taxon>
        <taxon>Burkholderiales</taxon>
        <taxon>Tepidimonas</taxon>
    </lineage>
</organism>
<dbReference type="Gene3D" id="1.10.10.10">
    <property type="entry name" value="Winged helix-like DNA-binding domain superfamily/Winged helix DNA-binding domain"/>
    <property type="match status" value="1"/>
</dbReference>
<dbReference type="OrthoDB" id="9802228at2"/>
<evidence type="ECO:0000313" key="12">
    <source>
        <dbReference type="Proteomes" id="UP000295536"/>
    </source>
</evidence>
<dbReference type="Proteomes" id="UP000315577">
    <property type="component" value="Unassembled WGS sequence"/>
</dbReference>
<dbReference type="Pfam" id="PF01035">
    <property type="entry name" value="DNA_binding_1"/>
    <property type="match status" value="1"/>
</dbReference>
<proteinExistence type="inferred from homology"/>
<dbReference type="Proteomes" id="UP000295536">
    <property type="component" value="Unassembled WGS sequence"/>
</dbReference>
<evidence type="ECO:0000256" key="4">
    <source>
        <dbReference type="ARBA" id="ARBA00022603"/>
    </source>
</evidence>
<accession>A0A4R3LKF0</accession>
<dbReference type="RefSeq" id="WP_132961765.1">
    <property type="nucleotide sequence ID" value="NZ_SMAH01000003.1"/>
</dbReference>
<dbReference type="GO" id="GO:0032259">
    <property type="term" value="P:methylation"/>
    <property type="evidence" value="ECO:0007669"/>
    <property type="project" value="UniProtKB-KW"/>
</dbReference>
<evidence type="ECO:0000313" key="11">
    <source>
        <dbReference type="EMBL" id="TSE22913.1"/>
    </source>
</evidence>
<dbReference type="PANTHER" id="PTHR10815:SF5">
    <property type="entry name" value="METHYLATED-DNA--PROTEIN-CYSTEINE METHYLTRANSFERASE"/>
    <property type="match status" value="1"/>
</dbReference>